<keyword evidence="4" id="KW-1185">Reference proteome</keyword>
<organism evidence="3 4">
    <name type="scientific">Larkinella terrae</name>
    <dbReference type="NCBI Taxonomy" id="2025311"/>
    <lineage>
        <taxon>Bacteria</taxon>
        <taxon>Pseudomonadati</taxon>
        <taxon>Bacteroidota</taxon>
        <taxon>Cytophagia</taxon>
        <taxon>Cytophagales</taxon>
        <taxon>Spirosomataceae</taxon>
        <taxon>Larkinella</taxon>
    </lineage>
</organism>
<dbReference type="RefSeq" id="WP_154179132.1">
    <property type="nucleotide sequence ID" value="NZ_WJXZ01000018.1"/>
</dbReference>
<proteinExistence type="predicted"/>
<dbReference type="InterPro" id="IPR011006">
    <property type="entry name" value="CheY-like_superfamily"/>
</dbReference>
<sequence length="158" mass="18218">MHQSEKAGKGHRKGATILVIEDNKDQWAFIQRALEATFADFKPIWVPNVQQAIEYLTDCQKIGLRLPYLILLDLYLPEREVGWQLLEQIRSLDDPIGQLPIILLSSSDDKDDITHSYERGITSYIIKPTNYPAWVESFQTLKEYWLDTVSLPGSSSYF</sequence>
<feature type="domain" description="Response regulatory" evidence="2">
    <location>
        <begin position="16"/>
        <end position="142"/>
    </location>
</feature>
<evidence type="ECO:0000259" key="2">
    <source>
        <dbReference type="PROSITE" id="PS50110"/>
    </source>
</evidence>
<dbReference type="AlphaFoldDB" id="A0A7K0EVH6"/>
<dbReference type="Pfam" id="PF00072">
    <property type="entry name" value="Response_reg"/>
    <property type="match status" value="1"/>
</dbReference>
<dbReference type="SMART" id="SM00448">
    <property type="entry name" value="REC"/>
    <property type="match status" value="1"/>
</dbReference>
<dbReference type="InterPro" id="IPR052893">
    <property type="entry name" value="TCS_response_regulator"/>
</dbReference>
<dbReference type="Proteomes" id="UP000441754">
    <property type="component" value="Unassembled WGS sequence"/>
</dbReference>
<evidence type="ECO:0000256" key="1">
    <source>
        <dbReference type="PROSITE-ProRule" id="PRU00169"/>
    </source>
</evidence>
<dbReference type="GO" id="GO:0000160">
    <property type="term" value="P:phosphorelay signal transduction system"/>
    <property type="evidence" value="ECO:0007669"/>
    <property type="project" value="InterPro"/>
</dbReference>
<gene>
    <name evidence="3" type="ORF">GJJ30_31030</name>
</gene>
<dbReference type="EMBL" id="WJXZ01000018">
    <property type="protein sequence ID" value="MRS65762.1"/>
    <property type="molecule type" value="Genomic_DNA"/>
</dbReference>
<dbReference type="PANTHER" id="PTHR44520">
    <property type="entry name" value="RESPONSE REGULATOR RCP1-RELATED"/>
    <property type="match status" value="1"/>
</dbReference>
<dbReference type="InterPro" id="IPR001789">
    <property type="entry name" value="Sig_transdc_resp-reg_receiver"/>
</dbReference>
<keyword evidence="1" id="KW-0597">Phosphoprotein</keyword>
<dbReference type="PROSITE" id="PS50110">
    <property type="entry name" value="RESPONSE_REGULATORY"/>
    <property type="match status" value="1"/>
</dbReference>
<accession>A0A7K0EVH6</accession>
<dbReference type="Gene3D" id="3.40.50.2300">
    <property type="match status" value="1"/>
</dbReference>
<reference evidence="3 4" key="1">
    <citation type="journal article" date="2018" name="Antonie Van Leeuwenhoek">
        <title>Larkinella terrae sp. nov., isolated from soil on Jeju Island, South Korea.</title>
        <authorList>
            <person name="Ten L.N."/>
            <person name="Jeon J."/>
            <person name="Park S.J."/>
            <person name="Park S."/>
            <person name="Lee S.Y."/>
            <person name="Kim M.K."/>
            <person name="Jung H.Y."/>
        </authorList>
    </citation>
    <scope>NUCLEOTIDE SEQUENCE [LARGE SCALE GENOMIC DNA]</scope>
    <source>
        <strain evidence="3 4">KCTC 52001</strain>
    </source>
</reference>
<evidence type="ECO:0000313" key="3">
    <source>
        <dbReference type="EMBL" id="MRS65762.1"/>
    </source>
</evidence>
<name>A0A7K0EVH6_9BACT</name>
<comment type="caution">
    <text evidence="3">The sequence shown here is derived from an EMBL/GenBank/DDBJ whole genome shotgun (WGS) entry which is preliminary data.</text>
</comment>
<dbReference type="PANTHER" id="PTHR44520:SF2">
    <property type="entry name" value="RESPONSE REGULATOR RCP1"/>
    <property type="match status" value="1"/>
</dbReference>
<dbReference type="SUPFAM" id="SSF52172">
    <property type="entry name" value="CheY-like"/>
    <property type="match status" value="1"/>
</dbReference>
<evidence type="ECO:0000313" key="4">
    <source>
        <dbReference type="Proteomes" id="UP000441754"/>
    </source>
</evidence>
<feature type="modified residue" description="4-aspartylphosphate" evidence="1">
    <location>
        <position position="73"/>
    </location>
</feature>
<dbReference type="OrthoDB" id="958605at2"/>
<protein>
    <submittedName>
        <fullName evidence="3">Response regulator</fullName>
    </submittedName>
</protein>